<feature type="DNA-binding region" description="Homeobox" evidence="9">
    <location>
        <begin position="23"/>
        <end position="70"/>
    </location>
</feature>
<feature type="domain" description="Homeobox" evidence="11">
    <location>
        <begin position="21"/>
        <end position="69"/>
    </location>
</feature>
<dbReference type="CDD" id="cd00086">
    <property type="entry name" value="homeodomain"/>
    <property type="match status" value="1"/>
</dbReference>
<dbReference type="InterPro" id="IPR001356">
    <property type="entry name" value="HD"/>
</dbReference>
<comment type="subcellular location">
    <subcellularLocation>
        <location evidence="1 9 10">Nucleus</location>
    </subcellularLocation>
</comment>
<comment type="caution">
    <text evidence="12">The sequence shown here is derived from an EMBL/GenBank/DDBJ whole genome shotgun (WGS) entry which is preliminary data.</text>
</comment>
<evidence type="ECO:0000256" key="6">
    <source>
        <dbReference type="ARBA" id="ARBA00023155"/>
    </source>
</evidence>
<accession>A0ABQ9FK53</accession>
<dbReference type="PANTHER" id="PTHR21408:SF1">
    <property type="entry name" value="HOMEODOMAIN-ONLY PROTEIN"/>
    <property type="match status" value="1"/>
</dbReference>
<keyword evidence="4" id="KW-0678">Repressor</keyword>
<dbReference type="EMBL" id="JARBDR010000246">
    <property type="protein sequence ID" value="KAJ8316937.1"/>
    <property type="molecule type" value="Genomic_DNA"/>
</dbReference>
<evidence type="ECO:0000256" key="9">
    <source>
        <dbReference type="PROSITE-ProRule" id="PRU00108"/>
    </source>
</evidence>
<dbReference type="SMART" id="SM00389">
    <property type="entry name" value="HOX"/>
    <property type="match status" value="1"/>
</dbReference>
<proteinExistence type="predicted"/>
<dbReference type="InterPro" id="IPR009057">
    <property type="entry name" value="Homeodomain-like_sf"/>
</dbReference>
<dbReference type="Pfam" id="PF00046">
    <property type="entry name" value="Homeodomain"/>
    <property type="match status" value="1"/>
</dbReference>
<evidence type="ECO:0000256" key="5">
    <source>
        <dbReference type="ARBA" id="ARBA00023015"/>
    </source>
</evidence>
<keyword evidence="8 9" id="KW-0539">Nucleus</keyword>
<keyword evidence="6 9" id="KW-0371">Homeobox</keyword>
<dbReference type="SUPFAM" id="SSF46689">
    <property type="entry name" value="Homeodomain-like"/>
    <property type="match status" value="1"/>
</dbReference>
<organism evidence="12 13">
    <name type="scientific">Tegillarca granosa</name>
    <name type="common">Malaysian cockle</name>
    <name type="synonym">Anadara granosa</name>
    <dbReference type="NCBI Taxonomy" id="220873"/>
    <lineage>
        <taxon>Eukaryota</taxon>
        <taxon>Metazoa</taxon>
        <taxon>Spiralia</taxon>
        <taxon>Lophotrochozoa</taxon>
        <taxon>Mollusca</taxon>
        <taxon>Bivalvia</taxon>
        <taxon>Autobranchia</taxon>
        <taxon>Pteriomorphia</taxon>
        <taxon>Arcoida</taxon>
        <taxon>Arcoidea</taxon>
        <taxon>Arcidae</taxon>
        <taxon>Tegillarca</taxon>
    </lineage>
</organism>
<reference evidence="12 13" key="1">
    <citation type="submission" date="2022-12" db="EMBL/GenBank/DDBJ databases">
        <title>Chromosome-level genome of Tegillarca granosa.</title>
        <authorList>
            <person name="Kim J."/>
        </authorList>
    </citation>
    <scope>NUCLEOTIDE SEQUENCE [LARGE SCALE GENOMIC DNA]</scope>
    <source>
        <strain evidence="12">Teg-2019</strain>
        <tissue evidence="12">Adductor muscle</tissue>
    </source>
</reference>
<evidence type="ECO:0000256" key="8">
    <source>
        <dbReference type="ARBA" id="ARBA00023242"/>
    </source>
</evidence>
<dbReference type="Proteomes" id="UP001217089">
    <property type="component" value="Unassembled WGS sequence"/>
</dbReference>
<evidence type="ECO:0000313" key="13">
    <source>
        <dbReference type="Proteomes" id="UP001217089"/>
    </source>
</evidence>
<keyword evidence="5" id="KW-0805">Transcription regulation</keyword>
<keyword evidence="7" id="KW-0804">Transcription</keyword>
<evidence type="ECO:0000256" key="7">
    <source>
        <dbReference type="ARBA" id="ARBA00023163"/>
    </source>
</evidence>
<keyword evidence="9 10" id="KW-0238">DNA-binding</keyword>
<dbReference type="PROSITE" id="PS50071">
    <property type="entry name" value="HOMEOBOX_2"/>
    <property type="match status" value="1"/>
</dbReference>
<gene>
    <name evidence="12" type="ORF">KUTeg_004841</name>
</gene>
<name>A0ABQ9FK53_TEGGR</name>
<protein>
    <recommendedName>
        <fullName evidence="2">Homeodomain-only protein</fullName>
    </recommendedName>
</protein>
<evidence type="ECO:0000256" key="1">
    <source>
        <dbReference type="ARBA" id="ARBA00004123"/>
    </source>
</evidence>
<keyword evidence="13" id="KW-1185">Reference proteome</keyword>
<dbReference type="Gene3D" id="1.10.10.60">
    <property type="entry name" value="Homeodomain-like"/>
    <property type="match status" value="1"/>
</dbReference>
<evidence type="ECO:0000256" key="3">
    <source>
        <dbReference type="ARBA" id="ARBA00022473"/>
    </source>
</evidence>
<evidence type="ECO:0000256" key="2">
    <source>
        <dbReference type="ARBA" id="ARBA00021327"/>
    </source>
</evidence>
<dbReference type="PANTHER" id="PTHR21408">
    <property type="entry name" value="HOMEODOMAIN-ONLY PROTEIN"/>
    <property type="match status" value="1"/>
</dbReference>
<dbReference type="InterPro" id="IPR039162">
    <property type="entry name" value="HOPX"/>
</dbReference>
<evidence type="ECO:0000313" key="12">
    <source>
        <dbReference type="EMBL" id="KAJ8316937.1"/>
    </source>
</evidence>
<evidence type="ECO:0000259" key="11">
    <source>
        <dbReference type="PROSITE" id="PS50071"/>
    </source>
</evidence>
<evidence type="ECO:0000256" key="4">
    <source>
        <dbReference type="ARBA" id="ARBA00022491"/>
    </source>
</evidence>
<sequence length="93" mass="10592">MASKLSAHLTPSHLLPKIRVEQEKVLEANFQRNKNPNDLDVTLIAAEAGMLESDVQRWFQHRLACWRKEQGLPANSGTLRTFAFKIPSTSYDK</sequence>
<evidence type="ECO:0000256" key="10">
    <source>
        <dbReference type="RuleBase" id="RU000682"/>
    </source>
</evidence>
<keyword evidence="3" id="KW-0217">Developmental protein</keyword>